<evidence type="ECO:0000256" key="1">
    <source>
        <dbReference type="SAM" id="SignalP"/>
    </source>
</evidence>
<reference evidence="2 3" key="2">
    <citation type="journal article" date="2012" name="Open Biol.">
        <title>Characteristics of nucleosomes and linker DNA regions on the genome of the basidiomycete Mixia osmundae revealed by mono- and dinucleosome mapping.</title>
        <authorList>
            <person name="Nishida H."/>
            <person name="Kondo S."/>
            <person name="Matsumoto T."/>
            <person name="Suzuki Y."/>
            <person name="Yoshikawa H."/>
            <person name="Taylor T.D."/>
            <person name="Sugiyama J."/>
        </authorList>
    </citation>
    <scope>NUCLEOTIDE SEQUENCE [LARGE SCALE GENOMIC DNA]</scope>
    <source>
        <strain evidence="3">CBS 9802 / IAM 14324 / JCM 22182 / KY 12970</strain>
    </source>
</reference>
<organism evidence="2 3">
    <name type="scientific">Mixia osmundae (strain CBS 9802 / IAM 14324 / JCM 22182 / KY 12970)</name>
    <dbReference type="NCBI Taxonomy" id="764103"/>
    <lineage>
        <taxon>Eukaryota</taxon>
        <taxon>Fungi</taxon>
        <taxon>Dikarya</taxon>
        <taxon>Basidiomycota</taxon>
        <taxon>Pucciniomycotina</taxon>
        <taxon>Mixiomycetes</taxon>
        <taxon>Mixiales</taxon>
        <taxon>Mixiaceae</taxon>
        <taxon>Mixia</taxon>
    </lineage>
</organism>
<comment type="caution">
    <text evidence="2">The sequence shown here is derived from an EMBL/GenBank/DDBJ whole genome shotgun (WGS) entry which is preliminary data.</text>
</comment>
<proteinExistence type="predicted"/>
<gene>
    <name evidence="2" type="primary">Mo01099</name>
    <name evidence="2" type="ORF">E5Q_01099</name>
</gene>
<name>G7DV37_MIXOS</name>
<reference evidence="2 3" key="1">
    <citation type="journal article" date="2011" name="J. Gen. Appl. Microbiol.">
        <title>Draft genome sequencing of the enigmatic basidiomycete Mixia osmundae.</title>
        <authorList>
            <person name="Nishida H."/>
            <person name="Nagatsuka Y."/>
            <person name="Sugiyama J."/>
        </authorList>
    </citation>
    <scope>NUCLEOTIDE SEQUENCE [LARGE SCALE GENOMIC DNA]</scope>
    <source>
        <strain evidence="3">CBS 9802 / IAM 14324 / JCM 22182 / KY 12970</strain>
    </source>
</reference>
<feature type="chain" id="PRO_5003492050" evidence="1">
    <location>
        <begin position="20"/>
        <end position="357"/>
    </location>
</feature>
<dbReference type="Proteomes" id="UP000009131">
    <property type="component" value="Unassembled WGS sequence"/>
</dbReference>
<evidence type="ECO:0000313" key="3">
    <source>
        <dbReference type="Proteomes" id="UP000009131"/>
    </source>
</evidence>
<dbReference type="AlphaFoldDB" id="G7DV37"/>
<protein>
    <submittedName>
        <fullName evidence="2">Uncharacterized protein</fullName>
    </submittedName>
</protein>
<dbReference type="InParanoid" id="G7DV37"/>
<keyword evidence="3" id="KW-1185">Reference proteome</keyword>
<feature type="signal peptide" evidence="1">
    <location>
        <begin position="1"/>
        <end position="19"/>
    </location>
</feature>
<sequence length="357" mass="38144">MLSKSIATLVPCLMSFCSAASISGIATSDKAVNNLQRRDVGPYTWCGIQIEYDAEKPKLALGWNLAWTGMGYNIIPTGAVTSGAYTPPLAVRGGHLAAMMTVSGDNFGVYIGLKVAPTGEIQGIGVIGLTVDKKYPTMNPTFGFQCKIASAYWSIRKVQLRRQATDAACLIDDRATIPTSCLVDHLHTVPIRMDKMLSTKMIAAAVLSLAGLCSAASIQTDSIKARGPNMLERRHDGEYTWCGIQIKYDAAQPPLAIGWNLEWLSDTYDIVTNDVVTAGSCSPPETIGDTLVPAIMDVAGKGFSVSMELRIDSDGDIQGIGRVTVQVNGKTPTSPPQFGFQCSSDPGQLNKITIPAY</sequence>
<keyword evidence="1" id="KW-0732">Signal</keyword>
<dbReference type="HOGENOM" id="CLU_776304_0_0_1"/>
<dbReference type="EMBL" id="BABT02000035">
    <property type="protein sequence ID" value="GAA94447.1"/>
    <property type="molecule type" value="Genomic_DNA"/>
</dbReference>
<accession>G7DV37</accession>
<evidence type="ECO:0000313" key="2">
    <source>
        <dbReference type="EMBL" id="GAA94447.1"/>
    </source>
</evidence>